<name>A0ABS9HVI9_9GAMM</name>
<dbReference type="SMART" id="SM00028">
    <property type="entry name" value="TPR"/>
    <property type="match status" value="8"/>
</dbReference>
<dbReference type="InterPro" id="IPR019734">
    <property type="entry name" value="TPR_rpt"/>
</dbReference>
<dbReference type="PANTHER" id="PTHR45586">
    <property type="entry name" value="TPR REPEAT-CONTAINING PROTEIN PA4667"/>
    <property type="match status" value="1"/>
</dbReference>
<dbReference type="InterPro" id="IPR051012">
    <property type="entry name" value="CellSynth/LPSAsmb/PSIAsmb"/>
</dbReference>
<keyword evidence="2 3" id="KW-0802">TPR repeat</keyword>
<keyword evidence="1" id="KW-0677">Repeat</keyword>
<dbReference type="Proteomes" id="UP001430796">
    <property type="component" value="Unassembled WGS sequence"/>
</dbReference>
<dbReference type="PANTHER" id="PTHR45586:SF14">
    <property type="entry name" value="TETRATRICOPEPTIDE TPR_2 REPEAT PROTEIN"/>
    <property type="match status" value="1"/>
</dbReference>
<dbReference type="InterPro" id="IPR012668">
    <property type="entry name" value="CHP02466"/>
</dbReference>
<reference evidence="4 5" key="1">
    <citation type="submission" date="2022-01" db="EMBL/GenBank/DDBJ databases">
        <title>Lysobacter chinensis sp. nov., a bacterium isolated from cow dung compost.</title>
        <authorList>
            <person name="Liu Y."/>
        </authorList>
    </citation>
    <scope>NUCLEOTIDE SEQUENCE [LARGE SCALE GENOMIC DNA]</scope>
    <source>
        <strain evidence="4 5">TLK-CK17</strain>
    </source>
</reference>
<sequence>MAVVSGARGSAASPPAEVVARLREAWAALQRRQPTAAREAALAATRLAPDAFDAWRLLAVAEQGLGRSDACILALQHALALRPDDAGTALDLGTALLQSGDARAARTLLQQAMRTLPGDARAAFRYGTACYALGEMEQAAQGFAAATVRAPDWAEAWNNLAAALGQRQDYPAAIAAARNAVRLQPQAAPTHHALAALQSNLFDTASLREGLASVQRALALARDFADAHRIAAILHRKLGDPQRAERHAREALRLAPQDPAAVDTLGEQLLINGRPAEAASTYESALTRGVDTPVLRRQHGIALLQDGRTGAALEALDRALRQATDDQRAIAHLGVATALEHGAARADALLGLHRHVHRIALPAPDGFADAEAFHRALADDIRHHSRQRWEPAGLAARNAYLSGDLLADRTAAIAGFEQRLRAAIDAFIAGCRRDPDDPFLRNVPRDYVLHVWATQAAESGYIDTHIHEESWLSGAYYVTVPDAIGPEDPTHAGWIEFGRPYAGLPAVEAAALRLECPRAGDLLLFPSYLFHRTLPYRGDGERISVSFDLAAA</sequence>
<gene>
    <name evidence="4" type="ORF">L3V18_14120</name>
</gene>
<evidence type="ECO:0000256" key="2">
    <source>
        <dbReference type="ARBA" id="ARBA00022803"/>
    </source>
</evidence>
<comment type="caution">
    <text evidence="4">The sequence shown here is derived from an EMBL/GenBank/DDBJ whole genome shotgun (WGS) entry which is preliminary data.</text>
</comment>
<organism evidence="4 5">
    <name type="scientific">Marilutibacter chinensis</name>
    <dbReference type="NCBI Taxonomy" id="2912247"/>
    <lineage>
        <taxon>Bacteria</taxon>
        <taxon>Pseudomonadati</taxon>
        <taxon>Pseudomonadota</taxon>
        <taxon>Gammaproteobacteria</taxon>
        <taxon>Lysobacterales</taxon>
        <taxon>Lysobacteraceae</taxon>
        <taxon>Marilutibacter</taxon>
    </lineage>
</organism>
<feature type="repeat" description="TPR" evidence="3">
    <location>
        <begin position="154"/>
        <end position="187"/>
    </location>
</feature>
<evidence type="ECO:0000313" key="4">
    <source>
        <dbReference type="EMBL" id="MCF7222910.1"/>
    </source>
</evidence>
<protein>
    <submittedName>
        <fullName evidence="4">2OG-Fe(II) oxygenase</fullName>
    </submittedName>
</protein>
<feature type="repeat" description="TPR" evidence="3">
    <location>
        <begin position="225"/>
        <end position="258"/>
    </location>
</feature>
<dbReference type="Pfam" id="PF13432">
    <property type="entry name" value="TPR_16"/>
    <property type="match status" value="2"/>
</dbReference>
<evidence type="ECO:0000256" key="3">
    <source>
        <dbReference type="PROSITE-ProRule" id="PRU00339"/>
    </source>
</evidence>
<dbReference type="Pfam" id="PF13759">
    <property type="entry name" value="2OG-FeII_Oxy_5"/>
    <property type="match status" value="1"/>
</dbReference>
<dbReference type="Pfam" id="PF14559">
    <property type="entry name" value="TPR_19"/>
    <property type="match status" value="1"/>
</dbReference>
<dbReference type="SUPFAM" id="SSF48452">
    <property type="entry name" value="TPR-like"/>
    <property type="match status" value="1"/>
</dbReference>
<dbReference type="Gene3D" id="1.25.40.10">
    <property type="entry name" value="Tetratricopeptide repeat domain"/>
    <property type="match status" value="1"/>
</dbReference>
<keyword evidence="5" id="KW-1185">Reference proteome</keyword>
<evidence type="ECO:0000256" key="1">
    <source>
        <dbReference type="ARBA" id="ARBA00022737"/>
    </source>
</evidence>
<dbReference type="EMBL" id="JAKJPO010000009">
    <property type="protein sequence ID" value="MCF7222910.1"/>
    <property type="molecule type" value="Genomic_DNA"/>
</dbReference>
<reference evidence="4 5" key="3">
    <citation type="submission" date="2022-01" db="EMBL/GenBank/DDBJ databases">
        <authorList>
            <person name="Zhou L.Y."/>
        </authorList>
    </citation>
    <scope>NUCLEOTIDE SEQUENCE [LARGE SCALE GENOMIC DNA]</scope>
    <source>
        <strain evidence="4 5">TLK-CK17</strain>
    </source>
</reference>
<reference evidence="5" key="2">
    <citation type="submission" date="2022-01" db="EMBL/GenBank/DDBJ databases">
        <title>Lysobacter chinensis sp. nov., a bacterium isolated from cow dung compost.</title>
        <authorList>
            <person name="Zhou L.Y."/>
        </authorList>
    </citation>
    <scope>NUCLEOTIDE SEQUENCE [LARGE SCALE GENOMIC DNA]</scope>
    <source>
        <strain evidence="5">TLK-CK17</strain>
    </source>
</reference>
<accession>A0ABS9HVI9</accession>
<dbReference type="InterPro" id="IPR011990">
    <property type="entry name" value="TPR-like_helical_dom_sf"/>
</dbReference>
<evidence type="ECO:0000313" key="5">
    <source>
        <dbReference type="Proteomes" id="UP001430796"/>
    </source>
</evidence>
<dbReference type="PROSITE" id="PS50005">
    <property type="entry name" value="TPR"/>
    <property type="match status" value="2"/>
</dbReference>
<proteinExistence type="predicted"/>
<dbReference type="Gene3D" id="2.60.120.620">
    <property type="entry name" value="q2cbj1_9rhob like domain"/>
    <property type="match status" value="1"/>
</dbReference>